<gene>
    <name evidence="2" type="ORF">GIB67_022450</name>
</gene>
<keyword evidence="3" id="KW-1185">Reference proteome</keyword>
<comment type="caution">
    <text evidence="2">The sequence shown here is derived from an EMBL/GenBank/DDBJ whole genome shotgun (WGS) entry which is preliminary data.</text>
</comment>
<dbReference type="AlphaFoldDB" id="A0A7J7MUC0"/>
<dbReference type="Proteomes" id="UP000541444">
    <property type="component" value="Unassembled WGS sequence"/>
</dbReference>
<organism evidence="2 3">
    <name type="scientific">Kingdonia uniflora</name>
    <dbReference type="NCBI Taxonomy" id="39325"/>
    <lineage>
        <taxon>Eukaryota</taxon>
        <taxon>Viridiplantae</taxon>
        <taxon>Streptophyta</taxon>
        <taxon>Embryophyta</taxon>
        <taxon>Tracheophyta</taxon>
        <taxon>Spermatophyta</taxon>
        <taxon>Magnoliopsida</taxon>
        <taxon>Ranunculales</taxon>
        <taxon>Circaeasteraceae</taxon>
        <taxon>Kingdonia</taxon>
    </lineage>
</organism>
<name>A0A7J7MUC0_9MAGN</name>
<dbReference type="EMBL" id="JACGCM010001226">
    <property type="protein sequence ID" value="KAF6158370.1"/>
    <property type="molecule type" value="Genomic_DNA"/>
</dbReference>
<evidence type="ECO:0000313" key="2">
    <source>
        <dbReference type="EMBL" id="KAF6158370.1"/>
    </source>
</evidence>
<feature type="region of interest" description="Disordered" evidence="1">
    <location>
        <begin position="136"/>
        <end position="157"/>
    </location>
</feature>
<evidence type="ECO:0000313" key="3">
    <source>
        <dbReference type="Proteomes" id="UP000541444"/>
    </source>
</evidence>
<feature type="region of interest" description="Disordered" evidence="1">
    <location>
        <begin position="186"/>
        <end position="222"/>
    </location>
</feature>
<reference evidence="2 3" key="1">
    <citation type="journal article" date="2020" name="IScience">
        <title>Genome Sequencing of the Endangered Kingdonia uniflora (Circaeasteraceae, Ranunculales) Reveals Potential Mechanisms of Evolutionary Specialization.</title>
        <authorList>
            <person name="Sun Y."/>
            <person name="Deng T."/>
            <person name="Zhang A."/>
            <person name="Moore M.J."/>
            <person name="Landis J.B."/>
            <person name="Lin N."/>
            <person name="Zhang H."/>
            <person name="Zhang X."/>
            <person name="Huang J."/>
            <person name="Zhang X."/>
            <person name="Sun H."/>
            <person name="Wang H."/>
        </authorList>
    </citation>
    <scope>NUCLEOTIDE SEQUENCE [LARGE SCALE GENOMIC DNA]</scope>
    <source>
        <strain evidence="2">TB1705</strain>
        <tissue evidence="2">Leaf</tissue>
    </source>
</reference>
<accession>A0A7J7MUC0</accession>
<evidence type="ECO:0000256" key="1">
    <source>
        <dbReference type="SAM" id="MobiDB-lite"/>
    </source>
</evidence>
<sequence length="368" mass="41190">MDEGSNVEMLDVIIEALLSMVLPAEEVSVSRRLKTIVNKNSEEEETFKVTLAGRVLEISYYSNYENVDENDPYKLYHRVYNESPGSSSRANPVNYIDTLLEASKDWVNSFFDSLKIKRQRRKKADSMLRDVPATLKRQKRKRCEGVSKGQNEMGGEELPRNYQFVPKSRRGSKHAAPVFEVAEDASRLRPRTVSTQTEKGKGRVTPESPKMQQSKVGQRKRRKVLGVDDTLEEEEEMTEVERQEQAVVKHASMVELWEDNPDEASKEIKRHMFQIVAWVQTCNKAIKAVKAKLQQVRENLIISHGIEEGEMNIIDATAGSTGDEVETSLLRGPSGGIVDGLVVEGPNKAAEAVGAGASVEQEGITTLV</sequence>
<protein>
    <submittedName>
        <fullName evidence="2">Uncharacterized protein</fullName>
    </submittedName>
</protein>
<proteinExistence type="predicted"/>